<evidence type="ECO:0000313" key="1">
    <source>
        <dbReference type="EMBL" id="MBP2295397.1"/>
    </source>
</evidence>
<proteinExistence type="predicted"/>
<dbReference type="Pfam" id="PF18306">
    <property type="entry name" value="LDcluster4"/>
    <property type="match status" value="1"/>
</dbReference>
<organism evidence="1 2">
    <name type="scientific">Azospirillum rugosum</name>
    <dbReference type="NCBI Taxonomy" id="416170"/>
    <lineage>
        <taxon>Bacteria</taxon>
        <taxon>Pseudomonadati</taxon>
        <taxon>Pseudomonadota</taxon>
        <taxon>Alphaproteobacteria</taxon>
        <taxon>Rhodospirillales</taxon>
        <taxon>Azospirillaceae</taxon>
        <taxon>Azospirillum</taxon>
    </lineage>
</organism>
<gene>
    <name evidence="1" type="ORF">J2851_005202</name>
</gene>
<keyword evidence="2" id="KW-1185">Reference proteome</keyword>
<dbReference type="Proteomes" id="UP000781958">
    <property type="component" value="Unassembled WGS sequence"/>
</dbReference>
<name>A0ABS4SS63_9PROT</name>
<accession>A0ABS4SS63</accession>
<dbReference type="Gene3D" id="3.40.50.450">
    <property type="match status" value="1"/>
</dbReference>
<dbReference type="EMBL" id="JAGINP010000021">
    <property type="protein sequence ID" value="MBP2295397.1"/>
    <property type="molecule type" value="Genomic_DNA"/>
</dbReference>
<comment type="caution">
    <text evidence="1">The sequence shown here is derived from an EMBL/GenBank/DDBJ whole genome shotgun (WGS) entry which is preliminary data.</text>
</comment>
<dbReference type="SUPFAM" id="SSF102405">
    <property type="entry name" value="MCP/YpsA-like"/>
    <property type="match status" value="1"/>
</dbReference>
<protein>
    <submittedName>
        <fullName evidence="1">Uncharacterized protein (TIGR00725 family)</fullName>
    </submittedName>
</protein>
<sequence length="175" mass="18504">MAIIGVMGSGKDEWDAFATPLGIWIAENGHDLLTGGGNGVMLAAARAFFGTPGRRGRSIGVLPSEPDPVRGFVPLPGYPNPFIDLTILTPFQRKGPDDPPDALSRNHVNILTAQVIVALPGRHGTLDEVRLALAFGKPIIGFGPDLEFRGVPAELRTTGDFAAVAAFITDRLSHS</sequence>
<evidence type="ECO:0000313" key="2">
    <source>
        <dbReference type="Proteomes" id="UP000781958"/>
    </source>
</evidence>
<reference evidence="1 2" key="1">
    <citation type="submission" date="2021-03" db="EMBL/GenBank/DDBJ databases">
        <title>Genomic Encyclopedia of Type Strains, Phase III (KMG-III): the genomes of soil and plant-associated and newly described type strains.</title>
        <authorList>
            <person name="Whitman W."/>
        </authorList>
    </citation>
    <scope>NUCLEOTIDE SEQUENCE [LARGE SCALE GENOMIC DNA]</scope>
    <source>
        <strain evidence="1 2">IMMIB AFH-6</strain>
    </source>
</reference>
<dbReference type="RefSeq" id="WP_209769872.1">
    <property type="nucleotide sequence ID" value="NZ_JAGINP010000021.1"/>
</dbReference>
<dbReference type="InterPro" id="IPR041164">
    <property type="entry name" value="LDcluster4"/>
</dbReference>